<dbReference type="AlphaFoldDB" id="A0A0F6QY58"/>
<keyword evidence="5" id="KW-0121">Carboxypeptidase</keyword>
<evidence type="ECO:0000256" key="1">
    <source>
        <dbReference type="ARBA" id="ARBA00006096"/>
    </source>
</evidence>
<dbReference type="HOGENOM" id="CLU_017692_0_0_11"/>
<dbReference type="GO" id="GO:0006508">
    <property type="term" value="P:proteolysis"/>
    <property type="evidence" value="ECO:0007669"/>
    <property type="project" value="InterPro"/>
</dbReference>
<dbReference type="PANTHER" id="PTHR30023">
    <property type="entry name" value="D-ALANYL-D-ALANINE CARBOXYPEPTIDASE"/>
    <property type="match status" value="1"/>
</dbReference>
<dbReference type="PANTHER" id="PTHR30023:SF0">
    <property type="entry name" value="PENICILLIN-SENSITIVE CARBOXYPEPTIDASE A"/>
    <property type="match status" value="1"/>
</dbReference>
<accession>A0A0F6QY58</accession>
<dbReference type="PRINTS" id="PR00922">
    <property type="entry name" value="DADACBPTASE3"/>
</dbReference>
<dbReference type="PATRIC" id="fig|161896.4.peg.1966"/>
<keyword evidence="2 5" id="KW-0378">Hydrolase</keyword>
<dbReference type="GO" id="GO:0004185">
    <property type="term" value="F:serine-type carboxypeptidase activity"/>
    <property type="evidence" value="ECO:0007669"/>
    <property type="project" value="InterPro"/>
</dbReference>
<keyword evidence="6" id="KW-1185">Reference proteome</keyword>
<keyword evidence="4" id="KW-0732">Signal</keyword>
<dbReference type="Proteomes" id="UP000033566">
    <property type="component" value="Chromosome"/>
</dbReference>
<comment type="similarity">
    <text evidence="1">Belongs to the peptidase S13 family.</text>
</comment>
<dbReference type="NCBIfam" id="TIGR00666">
    <property type="entry name" value="PBP4"/>
    <property type="match status" value="1"/>
</dbReference>
<evidence type="ECO:0000256" key="3">
    <source>
        <dbReference type="SAM" id="MobiDB-lite"/>
    </source>
</evidence>
<dbReference type="OrthoDB" id="56883at2"/>
<name>A0A0F6QY58_9CORY</name>
<feature type="region of interest" description="Disordered" evidence="3">
    <location>
        <begin position="231"/>
        <end position="250"/>
    </location>
</feature>
<dbReference type="EMBL" id="CP011311">
    <property type="protein sequence ID" value="AKE39950.1"/>
    <property type="molecule type" value="Genomic_DNA"/>
</dbReference>
<feature type="signal peptide" evidence="4">
    <location>
        <begin position="1"/>
        <end position="17"/>
    </location>
</feature>
<dbReference type="RefSeq" id="WP_035104392.1">
    <property type="nucleotide sequence ID" value="NZ_CP011311.1"/>
</dbReference>
<dbReference type="Pfam" id="PF02113">
    <property type="entry name" value="Peptidase_S13"/>
    <property type="match status" value="2"/>
</dbReference>
<gene>
    <name evidence="5" type="ORF">UL81_10080</name>
</gene>
<evidence type="ECO:0000256" key="4">
    <source>
        <dbReference type="SAM" id="SignalP"/>
    </source>
</evidence>
<dbReference type="InterPro" id="IPR000667">
    <property type="entry name" value="Peptidase_S13"/>
</dbReference>
<feature type="compositionally biased region" description="Low complexity" evidence="3">
    <location>
        <begin position="240"/>
        <end position="250"/>
    </location>
</feature>
<dbReference type="SUPFAM" id="SSF56601">
    <property type="entry name" value="beta-lactamase/transpeptidase-like"/>
    <property type="match status" value="1"/>
</dbReference>
<proteinExistence type="inferred from homology"/>
<keyword evidence="5" id="KW-0645">Protease</keyword>
<reference evidence="5 6" key="1">
    <citation type="journal article" date="2015" name="Genome Announc.">
        <title>Complete Genome Sequence of Corynebacterium camporealensis DSM 44610, Isolated from the Milk of a Manchega Sheep with Subclinical Mastitis.</title>
        <authorList>
            <person name="Ruckert C."/>
            <person name="Albersmeier A."/>
            <person name="Winkler A."/>
            <person name="Tauch A."/>
        </authorList>
    </citation>
    <scope>NUCLEOTIDE SEQUENCE [LARGE SCALE GENOMIC DNA]</scope>
    <source>
        <strain evidence="5 6">DSM 44610</strain>
    </source>
</reference>
<dbReference type="KEGG" id="ccj:UL81_10080"/>
<organism evidence="5 6">
    <name type="scientific">Corynebacterium camporealensis</name>
    <dbReference type="NCBI Taxonomy" id="161896"/>
    <lineage>
        <taxon>Bacteria</taxon>
        <taxon>Bacillati</taxon>
        <taxon>Actinomycetota</taxon>
        <taxon>Actinomycetes</taxon>
        <taxon>Mycobacteriales</taxon>
        <taxon>Corynebacteriaceae</taxon>
        <taxon>Corynebacterium</taxon>
    </lineage>
</organism>
<evidence type="ECO:0000256" key="2">
    <source>
        <dbReference type="ARBA" id="ARBA00022801"/>
    </source>
</evidence>
<protein>
    <submittedName>
        <fullName evidence="5">D-alanyl-D-alanine carboxypeptidase, serine-type, PBP4 family</fullName>
        <ecNumber evidence="5">3.4.21.-</ecNumber>
    </submittedName>
</protein>
<dbReference type="InterPro" id="IPR012338">
    <property type="entry name" value="Beta-lactam/transpept-like"/>
</dbReference>
<dbReference type="STRING" id="161896.UL81_10080"/>
<feature type="chain" id="PRO_5044292019" evidence="4">
    <location>
        <begin position="18"/>
        <end position="424"/>
    </location>
</feature>
<dbReference type="EC" id="3.4.21.-" evidence="5"/>
<evidence type="ECO:0000313" key="6">
    <source>
        <dbReference type="Proteomes" id="UP000033566"/>
    </source>
</evidence>
<sequence length="424" mass="44157">MKAKHVWWSLASVVTVAAVGGTAALGLTIQDAYDDLEHGPAFSQPAAPNPLRPAEAGDVDTSALTARLDEAAQNPGLATFGGQVIDTTTGEVLWEKDADRPLLPASSTKVLTAAAATYELDEDEKIVTEVVRGSEEGSVVIKAAGDVWLTQDALDALADDIGSATAVYIDTTAWSGNAQAEGWDPDNVDAGFVAPMQPAMLYGARLGDTTGDVPRSHTPAEDVARQLAEKVGASESGLGEAPAEAEVVASVESPPLSERAQDMMKHSDNVMAEAIGRELAIARGMEPSFTGATQATLDVLSEHGVNVDEVTLADNSGLSDANRIPAGVLAQLVERGAEEEALRPLLTYLPVAGGEGTLYERYGDLAGKGYVRAKTGTLTGTSALVGTVQGQSERVYALSLLVNDGDILAARQAQDEFASVLREF</sequence>
<dbReference type="GO" id="GO:0000270">
    <property type="term" value="P:peptidoglycan metabolic process"/>
    <property type="evidence" value="ECO:0007669"/>
    <property type="project" value="TreeGrafter"/>
</dbReference>
<evidence type="ECO:0000313" key="5">
    <source>
        <dbReference type="EMBL" id="AKE39950.1"/>
    </source>
</evidence>
<dbReference type="Gene3D" id="3.40.710.10">
    <property type="entry name" value="DD-peptidase/beta-lactamase superfamily"/>
    <property type="match status" value="2"/>
</dbReference>